<evidence type="ECO:0000313" key="2">
    <source>
        <dbReference type="EMBL" id="RMI01683.1"/>
    </source>
</evidence>
<comment type="caution">
    <text evidence="2">The sequence shown here is derived from an EMBL/GenBank/DDBJ whole genome shotgun (WGS) entry which is preliminary data.</text>
</comment>
<keyword evidence="3" id="KW-1185">Reference proteome</keyword>
<protein>
    <submittedName>
        <fullName evidence="2">Uncharacterized protein</fullName>
    </submittedName>
</protein>
<name>A0A3M2IR43_9CELL</name>
<accession>A0A3M2IR43</accession>
<organism evidence="2 3">
    <name type="scientific">Cellulomonas triticagri</name>
    <dbReference type="NCBI Taxonomy" id="2483352"/>
    <lineage>
        <taxon>Bacteria</taxon>
        <taxon>Bacillati</taxon>
        <taxon>Actinomycetota</taxon>
        <taxon>Actinomycetes</taxon>
        <taxon>Micrococcales</taxon>
        <taxon>Cellulomonadaceae</taxon>
        <taxon>Cellulomonas</taxon>
    </lineage>
</organism>
<evidence type="ECO:0000313" key="3">
    <source>
        <dbReference type="Proteomes" id="UP000269289"/>
    </source>
</evidence>
<gene>
    <name evidence="2" type="ORF">EBM89_20435</name>
</gene>
<evidence type="ECO:0000256" key="1">
    <source>
        <dbReference type="SAM" id="MobiDB-lite"/>
    </source>
</evidence>
<dbReference type="AlphaFoldDB" id="A0A3M2IR43"/>
<feature type="region of interest" description="Disordered" evidence="1">
    <location>
        <begin position="1"/>
        <end position="21"/>
    </location>
</feature>
<sequence length="63" mass="6356">MTTTDRPATPDAEPTAAPAATDLTADAVALAHRWMAATAADETPAERRATGRLAALVADPAGL</sequence>
<proteinExistence type="predicted"/>
<dbReference type="Proteomes" id="UP000269289">
    <property type="component" value="Unassembled WGS sequence"/>
</dbReference>
<feature type="non-terminal residue" evidence="2">
    <location>
        <position position="63"/>
    </location>
</feature>
<dbReference type="EMBL" id="RFFI01000233">
    <property type="protein sequence ID" value="RMI01683.1"/>
    <property type="molecule type" value="Genomic_DNA"/>
</dbReference>
<reference evidence="2 3" key="1">
    <citation type="submission" date="2018-10" db="EMBL/GenBank/DDBJ databases">
        <title>Isolation, diversity and antifungal activity of actinobacteria from wheat.</title>
        <authorList>
            <person name="Han C."/>
        </authorList>
    </citation>
    <scope>NUCLEOTIDE SEQUENCE [LARGE SCALE GENOMIC DNA]</scope>
    <source>
        <strain evidence="2 3">NEAU-YY56</strain>
    </source>
</reference>